<dbReference type="RefSeq" id="WP_184859068.1">
    <property type="nucleotide sequence ID" value="NZ_JACHIR010000001.1"/>
</dbReference>
<feature type="domain" description="Aminoglycoside phosphotransferase" evidence="1">
    <location>
        <begin position="33"/>
        <end position="230"/>
    </location>
</feature>
<evidence type="ECO:0000259" key="1">
    <source>
        <dbReference type="Pfam" id="PF01636"/>
    </source>
</evidence>
<gene>
    <name evidence="2" type="ORF">BJ998_001120</name>
</gene>
<dbReference type="InterPro" id="IPR002575">
    <property type="entry name" value="Aminoglycoside_PTrfase"/>
</dbReference>
<dbReference type="Pfam" id="PF01636">
    <property type="entry name" value="APH"/>
    <property type="match status" value="1"/>
</dbReference>
<dbReference type="Proteomes" id="UP000585638">
    <property type="component" value="Unassembled WGS sequence"/>
</dbReference>
<proteinExistence type="predicted"/>
<dbReference type="SUPFAM" id="SSF56112">
    <property type="entry name" value="Protein kinase-like (PK-like)"/>
    <property type="match status" value="1"/>
</dbReference>
<sequence length="284" mass="31263">MLAGACHRAGVDHTGARLVQLVGNAVFQLARAPIFVKIILNAGLRYRAENSVAAARLLADHGVPAVRLAPVACAQPVHLYGCTVTFWKRVPQAGPPAGSGELAKLLTQLHTIPTDPSLRRWDPIADLRARIAAAADINVEQQRWLRSRCERLAEDLTGMRYRLPRAVIHGDARPANLINTRTGPVVCDLDTVCVGPAEWDLVPMAVGALRFRGHHAAYRELVDLYGYDVTTWGGFATLRRVRELKLVAVAVPMAAGNPRIHSQLRHRLRTLREGADAAWWTPYR</sequence>
<dbReference type="AlphaFoldDB" id="A0A7W9KDQ5"/>
<dbReference type="InterPro" id="IPR011009">
    <property type="entry name" value="Kinase-like_dom_sf"/>
</dbReference>
<name>A0A7W9KDQ5_9PSEU</name>
<keyword evidence="3" id="KW-1185">Reference proteome</keyword>
<evidence type="ECO:0000313" key="2">
    <source>
        <dbReference type="EMBL" id="MBB5889924.1"/>
    </source>
</evidence>
<dbReference type="EMBL" id="JACHIR010000001">
    <property type="protein sequence ID" value="MBB5889924.1"/>
    <property type="molecule type" value="Genomic_DNA"/>
</dbReference>
<reference evidence="2 3" key="1">
    <citation type="submission" date="2020-08" db="EMBL/GenBank/DDBJ databases">
        <title>Sequencing the genomes of 1000 actinobacteria strains.</title>
        <authorList>
            <person name="Klenk H.-P."/>
        </authorList>
    </citation>
    <scope>NUCLEOTIDE SEQUENCE [LARGE SCALE GENOMIC DNA]</scope>
    <source>
        <strain evidence="2 3">DSM 43851</strain>
    </source>
</reference>
<accession>A0A7W9KDQ5</accession>
<dbReference type="Gene3D" id="3.90.1200.10">
    <property type="match status" value="1"/>
</dbReference>
<comment type="caution">
    <text evidence="2">The sequence shown here is derived from an EMBL/GenBank/DDBJ whole genome shotgun (WGS) entry which is preliminary data.</text>
</comment>
<protein>
    <recommendedName>
        <fullName evidence="1">Aminoglycoside phosphotransferase domain-containing protein</fullName>
    </recommendedName>
</protein>
<evidence type="ECO:0000313" key="3">
    <source>
        <dbReference type="Proteomes" id="UP000585638"/>
    </source>
</evidence>
<organism evidence="2 3">
    <name type="scientific">Kutzneria kofuensis</name>
    <dbReference type="NCBI Taxonomy" id="103725"/>
    <lineage>
        <taxon>Bacteria</taxon>
        <taxon>Bacillati</taxon>
        <taxon>Actinomycetota</taxon>
        <taxon>Actinomycetes</taxon>
        <taxon>Pseudonocardiales</taxon>
        <taxon>Pseudonocardiaceae</taxon>
        <taxon>Kutzneria</taxon>
    </lineage>
</organism>